<comment type="caution">
    <text evidence="2">The sequence shown here is derived from an EMBL/GenBank/DDBJ whole genome shotgun (WGS) entry which is preliminary data.</text>
</comment>
<dbReference type="EMBL" id="AGNL01020694">
    <property type="protein sequence ID" value="EJK60780.1"/>
    <property type="molecule type" value="Genomic_DNA"/>
</dbReference>
<name>K0S6B9_THAOC</name>
<proteinExistence type="predicted"/>
<sequence>MDDVFHVTPEEPGERRRSRTGIVGEDPVDDREYRPPAAVGVRRVLAELERVELDPEQLDRLA</sequence>
<organism evidence="2 3">
    <name type="scientific">Thalassiosira oceanica</name>
    <name type="common">Marine diatom</name>
    <dbReference type="NCBI Taxonomy" id="159749"/>
    <lineage>
        <taxon>Eukaryota</taxon>
        <taxon>Sar</taxon>
        <taxon>Stramenopiles</taxon>
        <taxon>Ochrophyta</taxon>
        <taxon>Bacillariophyta</taxon>
        <taxon>Coscinodiscophyceae</taxon>
        <taxon>Thalassiosirophycidae</taxon>
        <taxon>Thalassiosirales</taxon>
        <taxon>Thalassiosiraceae</taxon>
        <taxon>Thalassiosira</taxon>
    </lineage>
</organism>
<keyword evidence="3" id="KW-1185">Reference proteome</keyword>
<evidence type="ECO:0000256" key="1">
    <source>
        <dbReference type="SAM" id="MobiDB-lite"/>
    </source>
</evidence>
<reference evidence="2 3" key="1">
    <citation type="journal article" date="2012" name="Genome Biol.">
        <title>Genome and low-iron response of an oceanic diatom adapted to chronic iron limitation.</title>
        <authorList>
            <person name="Lommer M."/>
            <person name="Specht M."/>
            <person name="Roy A.S."/>
            <person name="Kraemer L."/>
            <person name="Andreson R."/>
            <person name="Gutowska M.A."/>
            <person name="Wolf J."/>
            <person name="Bergner S.V."/>
            <person name="Schilhabel M.B."/>
            <person name="Klostermeier U.C."/>
            <person name="Beiko R.G."/>
            <person name="Rosenstiel P."/>
            <person name="Hippler M."/>
            <person name="Laroche J."/>
        </authorList>
    </citation>
    <scope>NUCLEOTIDE SEQUENCE [LARGE SCALE GENOMIC DNA]</scope>
    <source>
        <strain evidence="2 3">CCMP1005</strain>
    </source>
</reference>
<protein>
    <submittedName>
        <fullName evidence="2">Uncharacterized protein</fullName>
    </submittedName>
</protein>
<feature type="compositionally biased region" description="Basic and acidic residues" evidence="1">
    <location>
        <begin position="1"/>
        <end position="15"/>
    </location>
</feature>
<evidence type="ECO:0000313" key="3">
    <source>
        <dbReference type="Proteomes" id="UP000266841"/>
    </source>
</evidence>
<dbReference type="Proteomes" id="UP000266841">
    <property type="component" value="Unassembled WGS sequence"/>
</dbReference>
<feature type="region of interest" description="Disordered" evidence="1">
    <location>
        <begin position="1"/>
        <end position="34"/>
    </location>
</feature>
<dbReference type="AlphaFoldDB" id="K0S6B9"/>
<accession>K0S6B9</accession>
<feature type="non-terminal residue" evidence="2">
    <location>
        <position position="62"/>
    </location>
</feature>
<evidence type="ECO:0000313" key="2">
    <source>
        <dbReference type="EMBL" id="EJK60780.1"/>
    </source>
</evidence>
<gene>
    <name evidence="2" type="ORF">THAOC_18809</name>
</gene>